<sequence>MWSHKFKLLLWKNWILVKRHPIAGLFEIVFPVLIVLIFTYSRGMVGSSKIPEVHYESFDTFPTQCSFGYSFKEDYIEKIGYAPETEFFTNIITNAIQNKESKSKLKIFPFKNEDELNIWIRNESATSPVAAVFFEEIDAITKNNNEISPKHLKYVIHMPQDSTTDSWFTDQIYYSSPSKRSRLSEHSSGVPNTPPYYGSCFLDIQNHIDRAFIKYLNSSATFPKLKMNAFPYPEIIEDIFMQFATQAFPVLFVLCMMLSIKNIIKNIAIERETLLKESMKMMGLSSMMHWISWLTKCFIMLIIPFTFNCILMTTTLASELPLFVNSNPILIWIFLVIYIFSVVTLCFLIAVCFEKSTNAANVGTLIFFIAIVPHIYFAEKFHAFPYILKAVYSMIPNSNMGLAVSILANSEATETGIGITTLFKRSVDLKFSFGEILIFMILGSIIQMFLATYIERVFPGEFGISDPFYYPVMPFIKFIKRQMGYDSLSNESVLQDRRISNQDYEEEPENLRAGVRIVNLSKKFGDKFVVDKLCLNMFEDQITVLLGHNGAGKTTTMNMLTGLFSPNGGTAYINGKDIRSELDEARVSLGICAQHNILFEELTVKEHLMFFCSLKGMIDKRLIAEEIRRYANLLGLKEKLDAQSKTLSGGMKRKLSIAIALCGDAKTVILDEPSSGMDPDARRSLWDLLIAEKKGRTILLSTHYLDEAEVLGDRIAIMTEGRLRTCGSSFYLKKKFGTGYRLTTVKKEGFQSIAIVNLLRKYSIDTHIESDEPTEAIFIISEENLPQFEYVFKDLEDNLEDLRISSFGCSLSTLEEVFLKLGIESSQKDKDHDEIDNYNRLNENDHQNLQLNNDDPCVTVSGSKLIFYQIEAMLLKKFHVFRRTWKTLLYVALFSVWMVVIVMSAPSINFNGTNELKISFEVYDETETVLEANGSPFEKSYQSLFNGKDHITTISSNISEYILEKYNKSFSEVSQKYLVGATLSKDSIICWFNGQPYHTIPLTLNLINRAILKASVGNDYDLTVSNKPYNMPINDTENHMIIYDNPVDAIFALVTIFMLFVYWPVIFIGSYVKERETRAKLLQYISGTNRFVYWLTSFFFDYVVFILICSAIISLIGIYQRNHFATFEELCVLFVISCSYAFGMLPFIYAFSLLFTKHTTAETMVSLFSILFGILYGVCKAVELGVEHNKLYTYFIKVFYWIGLFLAPFNLVDELKILGFSFLNQKSIFTFDNDTGIGKNITINIISGILFLSICLLKDHLIFESIYYKFFNRPRMLPLLNQNIDNDVDEEIQKVKEMSYDEIRQSNLVLQGLTKFYGNFLAVNQLYLDIKRKECFGLLGINGAGKTSTFKMMTGDELISAGDAYVSGFSMKNNLSKVHQHISYCPQFDAVISELTGQETLKIFSLIRGIPKHEINENLYRMATELGFQQHLKKQVKAFSGGNKRKLSTCLALLGNPQLIFLDEPTTGIDVEAKRKLWNVINQTRNAGRSIVITSHSIDECEALCTKIGIMVNGQFKCLGSVQHLKNKYSKGFVLTIKMLRDDPELKIQIEKRVAESFSSAELKEKYLCLLTFHITNTDLKWSEVFANCSRMKADLDISDYSLTQMSLEQVFILFSKSGIYQNQ</sequence>
<name>A0A9J6C1P2_POLVA</name>
<dbReference type="SMART" id="SM00382">
    <property type="entry name" value="AAA"/>
    <property type="match status" value="2"/>
</dbReference>
<evidence type="ECO:0000256" key="5">
    <source>
        <dbReference type="ARBA" id="ARBA00022741"/>
    </source>
</evidence>
<dbReference type="InterPro" id="IPR027417">
    <property type="entry name" value="P-loop_NTPase"/>
</dbReference>
<dbReference type="Gene3D" id="3.40.50.300">
    <property type="entry name" value="P-loop containing nucleotide triphosphate hydrolases"/>
    <property type="match status" value="2"/>
</dbReference>
<keyword evidence="6" id="KW-0067">ATP-binding</keyword>
<feature type="domain" description="ABC transporter" evidence="10">
    <location>
        <begin position="515"/>
        <end position="745"/>
    </location>
</feature>
<feature type="transmembrane region" description="Helical" evidence="9">
    <location>
        <begin position="329"/>
        <end position="353"/>
    </location>
</feature>
<feature type="transmembrane region" description="Helical" evidence="9">
    <location>
        <begin position="290"/>
        <end position="317"/>
    </location>
</feature>
<keyword evidence="5" id="KW-0547">Nucleotide-binding</keyword>
<keyword evidence="12" id="KW-1185">Reference proteome</keyword>
<feature type="transmembrane region" description="Helical" evidence="9">
    <location>
        <begin position="360"/>
        <end position="378"/>
    </location>
</feature>
<feature type="domain" description="ABC transporter" evidence="10">
    <location>
        <begin position="1308"/>
        <end position="1538"/>
    </location>
</feature>
<dbReference type="FunFam" id="3.40.50.300:FF:000327">
    <property type="entry name" value="ATP-binding cassette sub-family A member 3"/>
    <property type="match status" value="1"/>
</dbReference>
<dbReference type="InterPro" id="IPR056264">
    <property type="entry name" value="R2_ABCA1-4-like"/>
</dbReference>
<dbReference type="OrthoDB" id="7786135at2759"/>
<feature type="transmembrane region" description="Helical" evidence="9">
    <location>
        <begin position="888"/>
        <end position="908"/>
    </location>
</feature>
<dbReference type="Pfam" id="PF00005">
    <property type="entry name" value="ABC_tran"/>
    <property type="match status" value="2"/>
</dbReference>
<organism evidence="11 12">
    <name type="scientific">Polypedilum vanderplanki</name>
    <name type="common">Sleeping chironomid midge</name>
    <dbReference type="NCBI Taxonomy" id="319348"/>
    <lineage>
        <taxon>Eukaryota</taxon>
        <taxon>Metazoa</taxon>
        <taxon>Ecdysozoa</taxon>
        <taxon>Arthropoda</taxon>
        <taxon>Hexapoda</taxon>
        <taxon>Insecta</taxon>
        <taxon>Pterygota</taxon>
        <taxon>Neoptera</taxon>
        <taxon>Endopterygota</taxon>
        <taxon>Diptera</taxon>
        <taxon>Nematocera</taxon>
        <taxon>Chironomoidea</taxon>
        <taxon>Chironomidae</taxon>
        <taxon>Chironominae</taxon>
        <taxon>Polypedilum</taxon>
        <taxon>Polypedilum</taxon>
    </lineage>
</organism>
<dbReference type="GO" id="GO:0016020">
    <property type="term" value="C:membrane"/>
    <property type="evidence" value="ECO:0007669"/>
    <property type="project" value="UniProtKB-SubCell"/>
</dbReference>
<evidence type="ECO:0000256" key="9">
    <source>
        <dbReference type="SAM" id="Phobius"/>
    </source>
</evidence>
<dbReference type="Pfam" id="PF12698">
    <property type="entry name" value="ABC2_membrane_3"/>
    <property type="match status" value="2"/>
</dbReference>
<dbReference type="CDD" id="cd03263">
    <property type="entry name" value="ABC_subfamily_A"/>
    <property type="match status" value="2"/>
</dbReference>
<evidence type="ECO:0000313" key="12">
    <source>
        <dbReference type="Proteomes" id="UP001107558"/>
    </source>
</evidence>
<gene>
    <name evidence="11" type="ORF">PVAND_005680</name>
</gene>
<dbReference type="InterPro" id="IPR026082">
    <property type="entry name" value="ABCA"/>
</dbReference>
<proteinExistence type="predicted"/>
<evidence type="ECO:0000259" key="10">
    <source>
        <dbReference type="PROSITE" id="PS50893"/>
    </source>
</evidence>
<dbReference type="GO" id="GO:0016887">
    <property type="term" value="F:ATP hydrolysis activity"/>
    <property type="evidence" value="ECO:0007669"/>
    <property type="project" value="InterPro"/>
</dbReference>
<comment type="caution">
    <text evidence="11">The sequence shown here is derived from an EMBL/GenBank/DDBJ whole genome shotgun (WGS) entry which is preliminary data.</text>
</comment>
<evidence type="ECO:0000256" key="8">
    <source>
        <dbReference type="ARBA" id="ARBA00023136"/>
    </source>
</evidence>
<evidence type="ECO:0000256" key="4">
    <source>
        <dbReference type="ARBA" id="ARBA00022737"/>
    </source>
</evidence>
<dbReference type="SUPFAM" id="SSF52540">
    <property type="entry name" value="P-loop containing nucleoside triphosphate hydrolases"/>
    <property type="match status" value="2"/>
</dbReference>
<evidence type="ECO:0000256" key="3">
    <source>
        <dbReference type="ARBA" id="ARBA00022692"/>
    </source>
</evidence>
<feature type="transmembrane region" description="Helical" evidence="9">
    <location>
        <begin position="431"/>
        <end position="454"/>
    </location>
</feature>
<dbReference type="PROSITE" id="PS50893">
    <property type="entry name" value="ABC_TRANSPORTER_2"/>
    <property type="match status" value="2"/>
</dbReference>
<feature type="transmembrane region" description="Helical" evidence="9">
    <location>
        <begin position="390"/>
        <end position="410"/>
    </location>
</feature>
<dbReference type="InterPro" id="IPR003593">
    <property type="entry name" value="AAA+_ATPase"/>
</dbReference>
<accession>A0A9J6C1P2</accession>
<keyword evidence="4" id="KW-0677">Repeat</keyword>
<dbReference type="PANTHER" id="PTHR19229">
    <property type="entry name" value="ATP-BINDING CASSETTE TRANSPORTER SUBFAMILY A ABCA"/>
    <property type="match status" value="1"/>
</dbReference>
<feature type="transmembrane region" description="Helical" evidence="9">
    <location>
        <begin position="21"/>
        <end position="40"/>
    </location>
</feature>
<feature type="transmembrane region" description="Helical" evidence="9">
    <location>
        <begin position="1049"/>
        <end position="1071"/>
    </location>
</feature>
<evidence type="ECO:0000256" key="1">
    <source>
        <dbReference type="ARBA" id="ARBA00004141"/>
    </source>
</evidence>
<dbReference type="GO" id="GO:0140359">
    <property type="term" value="F:ABC-type transporter activity"/>
    <property type="evidence" value="ECO:0007669"/>
    <property type="project" value="InterPro"/>
</dbReference>
<evidence type="ECO:0000256" key="2">
    <source>
        <dbReference type="ARBA" id="ARBA00022448"/>
    </source>
</evidence>
<evidence type="ECO:0000256" key="7">
    <source>
        <dbReference type="ARBA" id="ARBA00022989"/>
    </source>
</evidence>
<dbReference type="InterPro" id="IPR013525">
    <property type="entry name" value="ABC2_TM"/>
</dbReference>
<keyword evidence="8 9" id="KW-0472">Membrane</keyword>
<dbReference type="InterPro" id="IPR017871">
    <property type="entry name" value="ABC_transporter-like_CS"/>
</dbReference>
<dbReference type="Pfam" id="PF23321">
    <property type="entry name" value="R1_ABCA1"/>
    <property type="match status" value="1"/>
</dbReference>
<dbReference type="Proteomes" id="UP001107558">
    <property type="component" value="Chromosome 2"/>
</dbReference>
<dbReference type="InterPro" id="IPR003439">
    <property type="entry name" value="ABC_transporter-like_ATP-bd"/>
</dbReference>
<feature type="transmembrane region" description="Helical" evidence="9">
    <location>
        <begin position="1130"/>
        <end position="1155"/>
    </location>
</feature>
<dbReference type="GO" id="GO:0005524">
    <property type="term" value="F:ATP binding"/>
    <property type="evidence" value="ECO:0007669"/>
    <property type="project" value="UniProtKB-KW"/>
</dbReference>
<evidence type="ECO:0000313" key="11">
    <source>
        <dbReference type="EMBL" id="KAG5675808.1"/>
    </source>
</evidence>
<dbReference type="PANTHER" id="PTHR19229:SF250">
    <property type="entry name" value="ABC TRANSPORTER DOMAIN-CONTAINING PROTEIN-RELATED"/>
    <property type="match status" value="1"/>
</dbReference>
<comment type="subcellular location">
    <subcellularLocation>
        <location evidence="1">Membrane</location>
        <topology evidence="1">Multi-pass membrane protein</topology>
    </subcellularLocation>
</comment>
<feature type="transmembrane region" description="Helical" evidence="9">
    <location>
        <begin position="1091"/>
        <end position="1118"/>
    </location>
</feature>
<feature type="transmembrane region" description="Helical" evidence="9">
    <location>
        <begin position="247"/>
        <end position="269"/>
    </location>
</feature>
<keyword evidence="2" id="KW-0813">Transport</keyword>
<keyword evidence="3 9" id="KW-0812">Transmembrane</keyword>
<evidence type="ECO:0000256" key="6">
    <source>
        <dbReference type="ARBA" id="ARBA00022840"/>
    </source>
</evidence>
<dbReference type="PROSITE" id="PS00211">
    <property type="entry name" value="ABC_TRANSPORTER_1"/>
    <property type="match status" value="1"/>
</dbReference>
<dbReference type="EMBL" id="JADBJN010000002">
    <property type="protein sequence ID" value="KAG5675808.1"/>
    <property type="molecule type" value="Genomic_DNA"/>
</dbReference>
<feature type="transmembrane region" description="Helical" evidence="9">
    <location>
        <begin position="1161"/>
        <end position="1179"/>
    </location>
</feature>
<protein>
    <recommendedName>
        <fullName evidence="10">ABC transporter domain-containing protein</fullName>
    </recommendedName>
</protein>
<dbReference type="FunFam" id="3.40.50.300:FF:000298">
    <property type="entry name" value="ATP-binding cassette sub-family A member 12"/>
    <property type="match status" value="1"/>
</dbReference>
<keyword evidence="7 9" id="KW-1133">Transmembrane helix</keyword>
<reference evidence="11" key="1">
    <citation type="submission" date="2021-03" db="EMBL/GenBank/DDBJ databases">
        <title>Chromosome level genome of the anhydrobiotic midge Polypedilum vanderplanki.</title>
        <authorList>
            <person name="Yoshida Y."/>
            <person name="Kikawada T."/>
            <person name="Gusev O."/>
        </authorList>
    </citation>
    <scope>NUCLEOTIDE SEQUENCE</scope>
    <source>
        <strain evidence="11">NIAS01</strain>
        <tissue evidence="11">Whole body or cell culture</tissue>
    </source>
</reference>
<feature type="transmembrane region" description="Helical" evidence="9">
    <location>
        <begin position="1191"/>
        <end position="1212"/>
    </location>
</feature>